<dbReference type="PANTHER" id="PTHR43767:SF1">
    <property type="entry name" value="NONRIBOSOMAL PEPTIDE SYNTHASE PES1 (EUROFUNG)-RELATED"/>
    <property type="match status" value="1"/>
</dbReference>
<dbReference type="InterPro" id="IPR050237">
    <property type="entry name" value="ATP-dep_AMP-bd_enzyme"/>
</dbReference>
<name>A0ABN2A7T5_9MICO</name>
<dbReference type="InterPro" id="IPR000873">
    <property type="entry name" value="AMP-dep_synth/lig_dom"/>
</dbReference>
<dbReference type="RefSeq" id="WP_173156856.1">
    <property type="nucleotide sequence ID" value="NZ_BAAALX010000008.1"/>
</dbReference>
<feature type="domain" description="AMP-binding enzyme C-terminal" evidence="3">
    <location>
        <begin position="494"/>
        <end position="568"/>
    </location>
</feature>
<dbReference type="SUPFAM" id="SSF56801">
    <property type="entry name" value="Acetyl-CoA synthetase-like"/>
    <property type="match status" value="1"/>
</dbReference>
<evidence type="ECO:0000313" key="4">
    <source>
        <dbReference type="EMBL" id="GAA1511772.1"/>
    </source>
</evidence>
<proteinExistence type="predicted"/>
<dbReference type="PROSITE" id="PS00455">
    <property type="entry name" value="AMP_BINDING"/>
    <property type="match status" value="1"/>
</dbReference>
<keyword evidence="5" id="KW-1185">Reference proteome</keyword>
<dbReference type="Pfam" id="PF13193">
    <property type="entry name" value="AMP-binding_C"/>
    <property type="match status" value="1"/>
</dbReference>
<evidence type="ECO:0000259" key="2">
    <source>
        <dbReference type="Pfam" id="PF00501"/>
    </source>
</evidence>
<feature type="domain" description="AMP-dependent synthetase/ligase" evidence="2">
    <location>
        <begin position="50"/>
        <end position="444"/>
    </location>
</feature>
<dbReference type="Pfam" id="PF00501">
    <property type="entry name" value="AMP-binding"/>
    <property type="match status" value="1"/>
</dbReference>
<organism evidence="4 5">
    <name type="scientific">Brevibacterium permense</name>
    <dbReference type="NCBI Taxonomy" id="234834"/>
    <lineage>
        <taxon>Bacteria</taxon>
        <taxon>Bacillati</taxon>
        <taxon>Actinomycetota</taxon>
        <taxon>Actinomycetes</taxon>
        <taxon>Micrococcales</taxon>
        <taxon>Brevibacteriaceae</taxon>
        <taxon>Brevibacterium</taxon>
    </lineage>
</organism>
<feature type="region of interest" description="Disordered" evidence="1">
    <location>
        <begin position="566"/>
        <end position="585"/>
    </location>
</feature>
<evidence type="ECO:0000259" key="3">
    <source>
        <dbReference type="Pfam" id="PF13193"/>
    </source>
</evidence>
<sequence>MVVTSETEQWQDAVASAVRKARDNQEAIWPSHIPREFPQELANQAFIDVFQERVRQIPNRVAIQFYGTAITYEALDGWSSSIAGWLMQHGVRRGARIGLFMQNCPQFIAVMLGTLKAGAVHVPINPMFKRSELEYETQDSGAEIIVCSTEQLSVVNDSQLPSVREIVPIAIGDLLPESPELQLPKSLQSHTPVESGTPSRWAELVSTELTDPVAVDPHSVAALNYTGGTTGVPKGCMHTQANMLVAAHNCALAWGLIGQEATDAEAVLAFTPIFWISGENNCILAPLFAGATIVLLTRWDPVTALQAIEKFEVTAMSGVVESYLQLLSLTTDAPRQLESLRHLRAMSFSKKLSIDIRRYWESETGGGSVLRESSFGMTESHTSNTFTTTLEIDDYDLKSEPVFVGLPMPGTDVIVVDPSTRYPLPLGDSGEIALRSPSNFIGYWDAPEKTKETLTDGWVFTGDTGRLSSDGTLHYLGRQKEMLKVNGMSVFPSEVEVLMARNPKVEDIGVVGHPDEKTGQSVHAYIRVTPGETTDAQELELWAQENMATYKVPTVHLMESLPKTATGKIRKKDLPNGAIGSTTED</sequence>
<dbReference type="InterPro" id="IPR042099">
    <property type="entry name" value="ANL_N_sf"/>
</dbReference>
<protein>
    <submittedName>
        <fullName evidence="4">AMP-binding protein</fullName>
    </submittedName>
</protein>
<accession>A0ABN2A7T5</accession>
<dbReference type="Gene3D" id="3.30.300.30">
    <property type="match status" value="1"/>
</dbReference>
<dbReference type="InterPro" id="IPR025110">
    <property type="entry name" value="AMP-bd_C"/>
</dbReference>
<reference evidence="4 5" key="1">
    <citation type="journal article" date="2019" name="Int. J. Syst. Evol. Microbiol.">
        <title>The Global Catalogue of Microorganisms (GCM) 10K type strain sequencing project: providing services to taxonomists for standard genome sequencing and annotation.</title>
        <authorList>
            <consortium name="The Broad Institute Genomics Platform"/>
            <consortium name="The Broad Institute Genome Sequencing Center for Infectious Disease"/>
            <person name="Wu L."/>
            <person name="Ma J."/>
        </authorList>
    </citation>
    <scope>NUCLEOTIDE SEQUENCE [LARGE SCALE GENOMIC DNA]</scope>
    <source>
        <strain evidence="4 5">JCM 13318</strain>
    </source>
</reference>
<dbReference type="PANTHER" id="PTHR43767">
    <property type="entry name" value="LONG-CHAIN-FATTY-ACID--COA LIGASE"/>
    <property type="match status" value="1"/>
</dbReference>
<evidence type="ECO:0000313" key="5">
    <source>
        <dbReference type="Proteomes" id="UP001500177"/>
    </source>
</evidence>
<comment type="caution">
    <text evidence="4">The sequence shown here is derived from an EMBL/GenBank/DDBJ whole genome shotgun (WGS) entry which is preliminary data.</text>
</comment>
<dbReference type="InterPro" id="IPR020845">
    <property type="entry name" value="AMP-binding_CS"/>
</dbReference>
<dbReference type="Proteomes" id="UP001500177">
    <property type="component" value="Unassembled WGS sequence"/>
</dbReference>
<dbReference type="Gene3D" id="3.40.50.12780">
    <property type="entry name" value="N-terminal domain of ligase-like"/>
    <property type="match status" value="1"/>
</dbReference>
<dbReference type="EMBL" id="BAAALX010000008">
    <property type="protein sequence ID" value="GAA1511772.1"/>
    <property type="molecule type" value="Genomic_DNA"/>
</dbReference>
<dbReference type="InterPro" id="IPR045851">
    <property type="entry name" value="AMP-bd_C_sf"/>
</dbReference>
<evidence type="ECO:0000256" key="1">
    <source>
        <dbReference type="SAM" id="MobiDB-lite"/>
    </source>
</evidence>
<gene>
    <name evidence="4" type="ORF">GCM10009690_13510</name>
</gene>